<evidence type="ECO:0000259" key="11">
    <source>
        <dbReference type="SMART" id="SM00831"/>
    </source>
</evidence>
<dbReference type="InterPro" id="IPR044492">
    <property type="entry name" value="P_typ_ATPase_HD_dom"/>
</dbReference>
<dbReference type="InterPro" id="IPR023214">
    <property type="entry name" value="HAD_sf"/>
</dbReference>
<evidence type="ECO:0000256" key="4">
    <source>
        <dbReference type="ARBA" id="ARBA00022741"/>
    </source>
</evidence>
<dbReference type="InterPro" id="IPR006068">
    <property type="entry name" value="ATPase_P-typ_cation-transptr_C"/>
</dbReference>
<dbReference type="AlphaFoldDB" id="A0A7J7IJP5"/>
<evidence type="ECO:0000256" key="6">
    <source>
        <dbReference type="ARBA" id="ARBA00022842"/>
    </source>
</evidence>
<dbReference type="Gene3D" id="3.40.1110.10">
    <property type="entry name" value="Calcium-transporting ATPase, cytoplasmic domain N"/>
    <property type="match status" value="1"/>
</dbReference>
<evidence type="ECO:0000256" key="7">
    <source>
        <dbReference type="ARBA" id="ARBA00022967"/>
    </source>
</evidence>
<keyword evidence="3 10" id="KW-0812">Transmembrane</keyword>
<dbReference type="SFLD" id="SFLDF00027">
    <property type="entry name" value="p-type_atpase"/>
    <property type="match status" value="1"/>
</dbReference>
<organism evidence="12 13">
    <name type="scientific">Cyanidiococcus yangmingshanensis</name>
    <dbReference type="NCBI Taxonomy" id="2690220"/>
    <lineage>
        <taxon>Eukaryota</taxon>
        <taxon>Rhodophyta</taxon>
        <taxon>Bangiophyceae</taxon>
        <taxon>Cyanidiales</taxon>
        <taxon>Cyanidiaceae</taxon>
        <taxon>Cyanidiococcus</taxon>
    </lineage>
</organism>
<evidence type="ECO:0000256" key="3">
    <source>
        <dbReference type="ARBA" id="ARBA00022692"/>
    </source>
</evidence>
<evidence type="ECO:0000313" key="13">
    <source>
        <dbReference type="Proteomes" id="UP000530660"/>
    </source>
</evidence>
<dbReference type="NCBIfam" id="TIGR01494">
    <property type="entry name" value="ATPase_P-type"/>
    <property type="match status" value="2"/>
</dbReference>
<keyword evidence="8 10" id="KW-1133">Transmembrane helix</keyword>
<keyword evidence="6" id="KW-0460">Magnesium</keyword>
<dbReference type="InterPro" id="IPR004014">
    <property type="entry name" value="ATPase_P-typ_cation-transptr_N"/>
</dbReference>
<dbReference type="GO" id="GO:0016020">
    <property type="term" value="C:membrane"/>
    <property type="evidence" value="ECO:0007669"/>
    <property type="project" value="InterPro"/>
</dbReference>
<dbReference type="GO" id="GO:0016887">
    <property type="term" value="F:ATP hydrolysis activity"/>
    <property type="evidence" value="ECO:0007669"/>
    <property type="project" value="InterPro"/>
</dbReference>
<name>A0A7J7IJP5_9RHOD</name>
<accession>A0A7J7IJP5</accession>
<reference evidence="12 13" key="1">
    <citation type="journal article" date="2020" name="J. Phycol.">
        <title>Comparative genome analysis reveals Cyanidiococcus gen. nov., a new extremophilic red algal genus sister to Cyanidioschyzon (Cyanidioschyzonaceae, Rhodophyta).</title>
        <authorList>
            <person name="Liu S.-L."/>
            <person name="Chiang Y.-R."/>
            <person name="Yoon H.S."/>
            <person name="Fu H.-Y."/>
        </authorList>
    </citation>
    <scope>NUCLEOTIDE SEQUENCE [LARGE SCALE GENOMIC DNA]</scope>
    <source>
        <strain evidence="12 13">THAL066</strain>
    </source>
</reference>
<dbReference type="InterPro" id="IPR001757">
    <property type="entry name" value="P_typ_ATPase"/>
</dbReference>
<keyword evidence="5" id="KW-0067">ATP-binding</keyword>
<keyword evidence="4" id="KW-0547">Nucleotide-binding</keyword>
<comment type="caution">
    <text evidence="12">The sequence shown here is derived from an EMBL/GenBank/DDBJ whole genome shotgun (WGS) entry which is preliminary data.</text>
</comment>
<dbReference type="InterPro" id="IPR023298">
    <property type="entry name" value="ATPase_P-typ_TM_dom_sf"/>
</dbReference>
<dbReference type="OrthoDB" id="3352408at2759"/>
<dbReference type="InterPro" id="IPR023299">
    <property type="entry name" value="ATPase_P-typ_cyto_dom_N"/>
</dbReference>
<dbReference type="Gene3D" id="1.20.1110.10">
    <property type="entry name" value="Calcium-transporting ATPase, transmembrane domain"/>
    <property type="match status" value="2"/>
</dbReference>
<dbReference type="InterPro" id="IPR008250">
    <property type="entry name" value="ATPase_P-typ_transduc_dom_A_sf"/>
</dbReference>
<dbReference type="Pfam" id="PF08282">
    <property type="entry name" value="Hydrolase_3"/>
    <property type="match status" value="1"/>
</dbReference>
<feature type="domain" description="Cation-transporting P-type ATPase N-terminal" evidence="11">
    <location>
        <begin position="109"/>
        <end position="183"/>
    </location>
</feature>
<protein>
    <recommendedName>
        <fullName evidence="11">Cation-transporting P-type ATPase N-terminal domain-containing protein</fullName>
    </recommendedName>
</protein>
<dbReference type="Proteomes" id="UP000530660">
    <property type="component" value="Unassembled WGS sequence"/>
</dbReference>
<dbReference type="Pfam" id="PF13246">
    <property type="entry name" value="Cation_ATPase"/>
    <property type="match status" value="1"/>
</dbReference>
<dbReference type="SFLD" id="SFLDS00003">
    <property type="entry name" value="Haloacid_Dehalogenase"/>
    <property type="match status" value="1"/>
</dbReference>
<dbReference type="InterPro" id="IPR036412">
    <property type="entry name" value="HAD-like_sf"/>
</dbReference>
<dbReference type="FunFam" id="1.20.1110.10:FF:000065">
    <property type="entry name" value="Sarcoplasmic/endoplasmic reticulum calcium ATPase 1"/>
    <property type="match status" value="1"/>
</dbReference>
<dbReference type="PROSITE" id="PS00154">
    <property type="entry name" value="ATPASE_E1_E2"/>
    <property type="match status" value="1"/>
</dbReference>
<dbReference type="EMBL" id="VWRR01000008">
    <property type="protein sequence ID" value="KAF6002974.1"/>
    <property type="molecule type" value="Genomic_DNA"/>
</dbReference>
<dbReference type="PRINTS" id="PR00120">
    <property type="entry name" value="HATPASE"/>
</dbReference>
<keyword evidence="2" id="KW-0597">Phosphoprotein</keyword>
<dbReference type="Pfam" id="PF00122">
    <property type="entry name" value="E1-E2_ATPase"/>
    <property type="match status" value="1"/>
</dbReference>
<dbReference type="Pfam" id="PF00689">
    <property type="entry name" value="Cation_ATPase_C"/>
    <property type="match status" value="1"/>
</dbReference>
<dbReference type="GO" id="GO:0005524">
    <property type="term" value="F:ATP binding"/>
    <property type="evidence" value="ECO:0007669"/>
    <property type="project" value="UniProtKB-KW"/>
</dbReference>
<sequence>MVAFRVSCCVGSRASVVAFTCAMAGRPLFVTSTGRTQVLQIRYHYQRSSFVCAKGVMQRRLRASHSLYSRLRPGRLGARVGDRLVRGTLGLHARADASSPAPTPAAPSAPEFQTPESIAAHYAVEIDLGLSTRRARELLEAYGPNALPEPRSQTLLERVLAQFEDRLVQILLAAAGISFALAVSAREPTASAYIEPAIILVILLLNAGIGAFLESRADDSIRAMQAYLSEKALVIRDEGSRTQIPAQELVPGDVIELRAGDLVPADARVVRLLSNLLQVDESILTGESGAVDKFTEALASTNSDGVFCRLPYQEQRNMLFTGSVITRGRCLAIVVATGQQSAVGRIRQQLLERKKSGRMESTEQSAPKTPLVEQMNRLGDILTNLVLGICGTVFALNVFHELQQVPLAAVLSQNGADQTHLLEQTIESFKFSVALAVAAVPEGLPAVITTCLALGTQRMSKRNVLIRALPCVETLGCTSVICTDKTGTLTQNRMRVVELITAPTASSESLALVLAMCSEATLDGIGDPTELALLRAGEQMRAENGNRAYWESRCRVLQVNEFDRSRKRMSVLIVCNDSDGIKESGSIRQTSRTLLLVKGAPESILAQCHFSESDAAETWLERTRERSSRGLRCIALAIRDCTNVPAEQIGETELELLGLAALQDPPRLGVRDAIDRCQKAGIRVVMITGDHALTAAAIAKEVGILTSDSRLRSSADEGNALRPQVILGEDLENARYTSEEIAAAHVFARVEPKHKLRIVETLQRIRHDVVAMTGDGVNDAPALAAADVGVAMGTGTQVAKGAADMVIVDDNFATIVSAVEEGRSIYANMRQFIRYLLSSNIGEVIAVLVSSLWLHVPEILTPAQLLWVNLITDGLPATALSFNPTDSTAMRRPPRRRDEPFLQNRRGLGGDLARYLAIGTYVGFACVLGYHGFADDAVRARSVAMSVLVTAEMGNALNAISETESILLRPSILLGNLWLLGAVAASMALQLLVLESPLTQTAFGVQPLSLSDWVFIFGVSVPVIAVDEFFKFFLRRERFQNSSDTQQL</sequence>
<dbReference type="Pfam" id="PF00690">
    <property type="entry name" value="Cation_ATPase_N"/>
    <property type="match status" value="1"/>
</dbReference>
<keyword evidence="13" id="KW-1185">Reference proteome</keyword>
<dbReference type="GO" id="GO:0012505">
    <property type="term" value="C:endomembrane system"/>
    <property type="evidence" value="ECO:0007669"/>
    <property type="project" value="UniProtKB-SubCell"/>
</dbReference>
<dbReference type="SUPFAM" id="SSF81653">
    <property type="entry name" value="Calcium ATPase, transduction domain A"/>
    <property type="match status" value="1"/>
</dbReference>
<comment type="subcellular location">
    <subcellularLocation>
        <location evidence="1">Endomembrane system</location>
        <topology evidence="1">Multi-pass membrane protein</topology>
    </subcellularLocation>
</comment>
<evidence type="ECO:0000256" key="2">
    <source>
        <dbReference type="ARBA" id="ARBA00022553"/>
    </source>
</evidence>
<evidence type="ECO:0000256" key="10">
    <source>
        <dbReference type="SAM" id="Phobius"/>
    </source>
</evidence>
<evidence type="ECO:0000256" key="1">
    <source>
        <dbReference type="ARBA" id="ARBA00004127"/>
    </source>
</evidence>
<dbReference type="Gene3D" id="3.40.50.1000">
    <property type="entry name" value="HAD superfamily/HAD-like"/>
    <property type="match status" value="1"/>
</dbReference>
<dbReference type="SUPFAM" id="SSF81660">
    <property type="entry name" value="Metal cation-transporting ATPase, ATP-binding domain N"/>
    <property type="match status" value="1"/>
</dbReference>
<feature type="transmembrane region" description="Helical" evidence="10">
    <location>
        <begin position="1013"/>
        <end position="1034"/>
    </location>
</feature>
<dbReference type="FunFam" id="2.70.150.10:FF:000160">
    <property type="entry name" value="Sarcoplasmic/endoplasmic reticulum calcium ATPase 1"/>
    <property type="match status" value="1"/>
</dbReference>
<evidence type="ECO:0000256" key="5">
    <source>
        <dbReference type="ARBA" id="ARBA00022840"/>
    </source>
</evidence>
<feature type="transmembrane region" description="Helical" evidence="10">
    <location>
        <begin position="972"/>
        <end position="993"/>
    </location>
</feature>
<evidence type="ECO:0000256" key="8">
    <source>
        <dbReference type="ARBA" id="ARBA00022989"/>
    </source>
</evidence>
<keyword evidence="9 10" id="KW-0472">Membrane</keyword>
<dbReference type="SMART" id="SM00831">
    <property type="entry name" value="Cation_ATPase_N"/>
    <property type="match status" value="1"/>
</dbReference>
<dbReference type="SUPFAM" id="SSF81665">
    <property type="entry name" value="Calcium ATPase, transmembrane domain M"/>
    <property type="match status" value="1"/>
</dbReference>
<dbReference type="SFLD" id="SFLDG00002">
    <property type="entry name" value="C1.7:_P-type_atpase_like"/>
    <property type="match status" value="1"/>
</dbReference>
<dbReference type="PANTHER" id="PTHR42861">
    <property type="entry name" value="CALCIUM-TRANSPORTING ATPASE"/>
    <property type="match status" value="1"/>
</dbReference>
<proteinExistence type="predicted"/>
<gene>
    <name evidence="12" type="ORF">F1559_001823</name>
</gene>
<dbReference type="InterPro" id="IPR018303">
    <property type="entry name" value="ATPase_P-typ_P_site"/>
</dbReference>
<dbReference type="SUPFAM" id="SSF56784">
    <property type="entry name" value="HAD-like"/>
    <property type="match status" value="1"/>
</dbReference>
<dbReference type="InterPro" id="IPR059000">
    <property type="entry name" value="ATPase_P-type_domA"/>
</dbReference>
<dbReference type="Gene3D" id="2.70.150.10">
    <property type="entry name" value="Calcium-transporting ATPase, cytoplasmic transduction domain A"/>
    <property type="match status" value="1"/>
</dbReference>
<keyword evidence="7" id="KW-1278">Translocase</keyword>
<evidence type="ECO:0000313" key="12">
    <source>
        <dbReference type="EMBL" id="KAF6002974.1"/>
    </source>
</evidence>
<evidence type="ECO:0000256" key="9">
    <source>
        <dbReference type="ARBA" id="ARBA00023136"/>
    </source>
</evidence>
<feature type="transmembrane region" description="Helical" evidence="10">
    <location>
        <begin position="912"/>
        <end position="931"/>
    </location>
</feature>
<dbReference type="PRINTS" id="PR00119">
    <property type="entry name" value="CATATPASE"/>
</dbReference>
<dbReference type="FunFam" id="3.40.50.1000:FF:000083">
    <property type="entry name" value="Sodium/potassium-transporting ATPase subunit alpha"/>
    <property type="match status" value="1"/>
</dbReference>